<evidence type="ECO:0000259" key="13">
    <source>
        <dbReference type="Pfam" id="PF08496"/>
    </source>
</evidence>
<keyword evidence="15" id="KW-1185">Reference proteome</keyword>
<evidence type="ECO:0000256" key="7">
    <source>
        <dbReference type="ARBA" id="ARBA00022825"/>
    </source>
</evidence>
<evidence type="ECO:0000313" key="15">
    <source>
        <dbReference type="Proteomes" id="UP000731465"/>
    </source>
</evidence>
<keyword evidence="8 11" id="KW-1133">Transmembrane helix</keyword>
<feature type="coiled-coil region" evidence="10">
    <location>
        <begin position="65"/>
        <end position="102"/>
    </location>
</feature>
<dbReference type="InterPro" id="IPR029045">
    <property type="entry name" value="ClpP/crotonase-like_dom_sf"/>
</dbReference>
<feature type="domain" description="Peptidase S49 N-terminal proteobacteria" evidence="13">
    <location>
        <begin position="2"/>
        <end position="176"/>
    </location>
</feature>
<evidence type="ECO:0000256" key="11">
    <source>
        <dbReference type="SAM" id="Phobius"/>
    </source>
</evidence>
<keyword evidence="4 14" id="KW-0645">Protease</keyword>
<comment type="caution">
    <text evidence="14">The sequence shown here is derived from an EMBL/GenBank/DDBJ whole genome shotgun (WGS) entry which is preliminary data.</text>
</comment>
<dbReference type="PANTHER" id="PTHR42987:SF4">
    <property type="entry name" value="PROTEASE SOHB-RELATED"/>
    <property type="match status" value="1"/>
</dbReference>
<dbReference type="InterPro" id="IPR047272">
    <property type="entry name" value="S49_SppA_C"/>
</dbReference>
<accession>A0ABS7DFT4</accession>
<feature type="domain" description="Peptidase S49" evidence="12">
    <location>
        <begin position="179"/>
        <end position="321"/>
    </location>
</feature>
<keyword evidence="9 11" id="KW-0472">Membrane</keyword>
<evidence type="ECO:0000256" key="10">
    <source>
        <dbReference type="SAM" id="Coils"/>
    </source>
</evidence>
<keyword evidence="6 14" id="KW-0378">Hydrolase</keyword>
<dbReference type="InterPro" id="IPR002142">
    <property type="entry name" value="Peptidase_S49"/>
</dbReference>
<keyword evidence="7" id="KW-0720">Serine protease</keyword>
<dbReference type="GO" id="GO:0008233">
    <property type="term" value="F:peptidase activity"/>
    <property type="evidence" value="ECO:0007669"/>
    <property type="project" value="UniProtKB-KW"/>
</dbReference>
<feature type="transmembrane region" description="Helical" evidence="11">
    <location>
        <begin position="12"/>
        <end position="32"/>
    </location>
</feature>
<evidence type="ECO:0000256" key="6">
    <source>
        <dbReference type="ARBA" id="ARBA00022801"/>
    </source>
</evidence>
<dbReference type="Proteomes" id="UP000731465">
    <property type="component" value="Unassembled WGS sequence"/>
</dbReference>
<protein>
    <submittedName>
        <fullName evidence="14">Protease SohB</fullName>
        <ecNumber evidence="14">3.4.21.-</ecNumber>
    </submittedName>
</protein>
<evidence type="ECO:0000256" key="3">
    <source>
        <dbReference type="ARBA" id="ARBA00022475"/>
    </source>
</evidence>
<reference evidence="14 15" key="1">
    <citation type="submission" date="2021-03" db="EMBL/GenBank/DDBJ databases">
        <title>Succinivibrio sp. nov. isolated from feces of cow.</title>
        <authorList>
            <person name="Choi J.-Y."/>
        </authorList>
    </citation>
    <scope>NUCLEOTIDE SEQUENCE [LARGE SCALE GENOMIC DNA]</scope>
    <source>
        <strain evidence="14 15">AGMB01872</strain>
    </source>
</reference>
<evidence type="ECO:0000256" key="9">
    <source>
        <dbReference type="ARBA" id="ARBA00023136"/>
    </source>
</evidence>
<comment type="similarity">
    <text evidence="2">Belongs to the peptidase S49 family.</text>
</comment>
<evidence type="ECO:0000256" key="4">
    <source>
        <dbReference type="ARBA" id="ARBA00022670"/>
    </source>
</evidence>
<dbReference type="RefSeq" id="WP_219935894.1">
    <property type="nucleotide sequence ID" value="NZ_JAGFNY010000001.1"/>
</dbReference>
<dbReference type="Gene3D" id="3.90.226.10">
    <property type="entry name" value="2-enoyl-CoA Hydratase, Chain A, domain 1"/>
    <property type="match status" value="1"/>
</dbReference>
<dbReference type="EMBL" id="JAGFNY010000001">
    <property type="protein sequence ID" value="MBW7569401.1"/>
    <property type="molecule type" value="Genomic_DNA"/>
</dbReference>
<keyword evidence="10" id="KW-0175">Coiled coil</keyword>
<dbReference type="CDD" id="cd07023">
    <property type="entry name" value="S49_Sppa_N_C"/>
    <property type="match status" value="1"/>
</dbReference>
<evidence type="ECO:0000256" key="5">
    <source>
        <dbReference type="ARBA" id="ARBA00022692"/>
    </source>
</evidence>
<dbReference type="PANTHER" id="PTHR42987">
    <property type="entry name" value="PEPTIDASE S49"/>
    <property type="match status" value="1"/>
</dbReference>
<dbReference type="EC" id="3.4.21.-" evidence="14"/>
<keyword evidence="3" id="KW-1003">Cell membrane</keyword>
<dbReference type="Pfam" id="PF08496">
    <property type="entry name" value="Peptidase_S49_N"/>
    <property type="match status" value="1"/>
</dbReference>
<organism evidence="14 15">
    <name type="scientific">Succinivibrio faecicola</name>
    <dbReference type="NCBI Taxonomy" id="2820300"/>
    <lineage>
        <taxon>Bacteria</taxon>
        <taxon>Pseudomonadati</taxon>
        <taxon>Pseudomonadota</taxon>
        <taxon>Gammaproteobacteria</taxon>
        <taxon>Aeromonadales</taxon>
        <taxon>Succinivibrionaceae</taxon>
        <taxon>Succinivibrio</taxon>
    </lineage>
</organism>
<dbReference type="Gene3D" id="6.20.330.10">
    <property type="match status" value="1"/>
</dbReference>
<sequence>MDFLISLGLFTSKSFILIALISFAFIFVITAIKQVKTEDNCLDEDNEKLVFSDLKQIYDDRKASIEDAIEEFDSSKDANEKKKDKKLKEKNSKIRIEELKKQKSLLIKKREDEGLFCPERVFVIEFTGDTHASEVSTLIKKINTILDVATDKDMVILNLNSPGGVVNTYGLCSSQLQRLRDKNVKLTVCIDNVAASGGYLMACVANTIVAAPFAYVGSIGVVAQIPNFNKVLKKHDVDYEQVTAGKYKRTLTMFGENTNEAREKFKNELELIHNNFKNVVSKYRPSINLDEVATGEFWLASDAQKLGLVDEIDTFDAYLQKTLAYTKVCAIKIVVKKKEKKSLLNRLSKFMSVKAWTSSVANEVENRVFNKDNNLRF</sequence>
<dbReference type="SUPFAM" id="SSF52096">
    <property type="entry name" value="ClpP/crotonase"/>
    <property type="match status" value="1"/>
</dbReference>
<evidence type="ECO:0000256" key="1">
    <source>
        <dbReference type="ARBA" id="ARBA00004236"/>
    </source>
</evidence>
<dbReference type="NCBIfam" id="NF008745">
    <property type="entry name" value="PRK11778.1"/>
    <property type="match status" value="1"/>
</dbReference>
<evidence type="ECO:0000313" key="14">
    <source>
        <dbReference type="EMBL" id="MBW7569401.1"/>
    </source>
</evidence>
<dbReference type="GO" id="GO:0006508">
    <property type="term" value="P:proteolysis"/>
    <property type="evidence" value="ECO:0007669"/>
    <property type="project" value="UniProtKB-KW"/>
</dbReference>
<evidence type="ECO:0000256" key="8">
    <source>
        <dbReference type="ARBA" id="ARBA00022989"/>
    </source>
</evidence>
<proteinExistence type="inferred from homology"/>
<dbReference type="Pfam" id="PF01343">
    <property type="entry name" value="Peptidase_S49"/>
    <property type="match status" value="1"/>
</dbReference>
<comment type="subcellular location">
    <subcellularLocation>
        <location evidence="1">Cell membrane</location>
    </subcellularLocation>
</comment>
<evidence type="ECO:0000256" key="2">
    <source>
        <dbReference type="ARBA" id="ARBA00008683"/>
    </source>
</evidence>
<gene>
    <name evidence="14" type="primary">sohB</name>
    <name evidence="14" type="ORF">J5V48_00625</name>
</gene>
<name>A0ABS7DFT4_9GAMM</name>
<dbReference type="InterPro" id="IPR013703">
    <property type="entry name" value="Peptidase_S49_N_proteobac"/>
</dbReference>
<evidence type="ECO:0000259" key="12">
    <source>
        <dbReference type="Pfam" id="PF01343"/>
    </source>
</evidence>
<keyword evidence="5 11" id="KW-0812">Transmembrane</keyword>